<feature type="region of interest" description="Disordered" evidence="1">
    <location>
        <begin position="1"/>
        <end position="24"/>
    </location>
</feature>
<evidence type="ECO:0000313" key="2">
    <source>
        <dbReference type="EMBL" id="CAG6635055.1"/>
    </source>
</evidence>
<reference evidence="2" key="1">
    <citation type="submission" date="2021-05" db="EMBL/GenBank/DDBJ databases">
        <authorList>
            <person name="Alioto T."/>
            <person name="Alioto T."/>
            <person name="Gomez Garrido J."/>
        </authorList>
    </citation>
    <scope>NUCLEOTIDE SEQUENCE</scope>
</reference>
<name>A0A8D8QP82_9HEMI</name>
<dbReference type="EMBL" id="HBUF01088787">
    <property type="protein sequence ID" value="CAG6635055.1"/>
    <property type="molecule type" value="Transcribed_RNA"/>
</dbReference>
<accession>A0A8D8QP82</accession>
<dbReference type="AlphaFoldDB" id="A0A8D8QP82"/>
<evidence type="ECO:0000256" key="1">
    <source>
        <dbReference type="SAM" id="MobiDB-lite"/>
    </source>
</evidence>
<proteinExistence type="predicted"/>
<sequence>MLNNMDIPHPLHPARDDNDDEPPRQLQQRVYRPRINFNPTSDFVFNERFRVRRTVFEEILGEIGEELEPDTNRSQSLSARQQILLTLHWLGNGAQLHVTADAHGVGKSTMERTRRKVIETINRRLFPTKVKFPNDMGEIVEKFHNIAGKPCCCWLL</sequence>
<evidence type="ECO:0008006" key="3">
    <source>
        <dbReference type="Google" id="ProtNLM"/>
    </source>
</evidence>
<organism evidence="2">
    <name type="scientific">Cacopsylla melanoneura</name>
    <dbReference type="NCBI Taxonomy" id="428564"/>
    <lineage>
        <taxon>Eukaryota</taxon>
        <taxon>Metazoa</taxon>
        <taxon>Ecdysozoa</taxon>
        <taxon>Arthropoda</taxon>
        <taxon>Hexapoda</taxon>
        <taxon>Insecta</taxon>
        <taxon>Pterygota</taxon>
        <taxon>Neoptera</taxon>
        <taxon>Paraneoptera</taxon>
        <taxon>Hemiptera</taxon>
        <taxon>Sternorrhyncha</taxon>
        <taxon>Psylloidea</taxon>
        <taxon>Psyllidae</taxon>
        <taxon>Psyllinae</taxon>
        <taxon>Cacopsylla</taxon>
    </lineage>
</organism>
<protein>
    <recommendedName>
        <fullName evidence="3">Nuclease HARBI1</fullName>
    </recommendedName>
</protein>